<sequence>MMLTQIIRKFNLLILTLFVLSILSFLLVYLFPGDPLVNLTGLENLSPEAHQKLAEIHGFDHSYFYQYWLYLTNLLEGEWGFSFSSGNPLWREIMQTLPASMELSAYALLFSLLIGVPFGFIAGFQHYKLSDYSLLTASVVGYSIPVFWLSLILILVFSLQLGWFPLSGRLSLLYDIPHQTGFIFIDIFLSDVEFKNDAAKSAVQHLILPTLSLTIVTASIIFRLTRRSVIDVMSSQYIQTAYTRGLSGLQVVMRHGVRNALLPIIPLFGMQFAVLLTNAMIVEVIFSWPGIGNWLIQAIFQRDYPAIRAGMLAVSTLVIILTVCTDLLANLINPALSGDRRAQI</sequence>
<feature type="transmembrane region" description="Helical" evidence="9">
    <location>
        <begin position="260"/>
        <end position="286"/>
    </location>
</feature>
<dbReference type="PANTHER" id="PTHR43163:SF4">
    <property type="entry name" value="PUTRESCINE EXPORT SYSTEM PERMEASE PROTEIN SAPB"/>
    <property type="match status" value="1"/>
</dbReference>
<dbReference type="InterPro" id="IPR000515">
    <property type="entry name" value="MetI-like"/>
</dbReference>
<dbReference type="GO" id="GO:0005886">
    <property type="term" value="C:plasma membrane"/>
    <property type="evidence" value="ECO:0007669"/>
    <property type="project" value="UniProtKB-SubCell"/>
</dbReference>
<evidence type="ECO:0000313" key="11">
    <source>
        <dbReference type="EMBL" id="GAC14093.1"/>
    </source>
</evidence>
<evidence type="ECO:0000256" key="7">
    <source>
        <dbReference type="ARBA" id="ARBA00023136"/>
    </source>
</evidence>
<evidence type="ECO:0000259" key="10">
    <source>
        <dbReference type="PROSITE" id="PS50928"/>
    </source>
</evidence>
<dbReference type="SUPFAM" id="SSF161098">
    <property type="entry name" value="MetI-like"/>
    <property type="match status" value="1"/>
</dbReference>
<dbReference type="GO" id="GO:0071916">
    <property type="term" value="F:dipeptide transmembrane transporter activity"/>
    <property type="evidence" value="ECO:0007669"/>
    <property type="project" value="TreeGrafter"/>
</dbReference>
<dbReference type="InterPro" id="IPR035906">
    <property type="entry name" value="MetI-like_sf"/>
</dbReference>
<dbReference type="Proteomes" id="UP000006334">
    <property type="component" value="Unassembled WGS sequence"/>
</dbReference>
<dbReference type="PROSITE" id="PS50928">
    <property type="entry name" value="ABC_TM1"/>
    <property type="match status" value="1"/>
</dbReference>
<feature type="transmembrane region" description="Helical" evidence="9">
    <location>
        <begin position="12"/>
        <end position="31"/>
    </location>
</feature>
<dbReference type="STRING" id="1127673.GLIP_1458"/>
<evidence type="ECO:0000256" key="1">
    <source>
        <dbReference type="ARBA" id="ARBA00004429"/>
    </source>
</evidence>
<feature type="transmembrane region" description="Helical" evidence="9">
    <location>
        <begin position="103"/>
        <end position="122"/>
    </location>
</feature>
<feature type="transmembrane region" description="Helical" evidence="9">
    <location>
        <begin position="306"/>
        <end position="332"/>
    </location>
</feature>
<keyword evidence="5 9" id="KW-0812">Transmembrane</keyword>
<evidence type="ECO:0000256" key="8">
    <source>
        <dbReference type="ARBA" id="ARBA00024202"/>
    </source>
</evidence>
<evidence type="ECO:0000256" key="4">
    <source>
        <dbReference type="ARBA" id="ARBA00022519"/>
    </source>
</evidence>
<comment type="subcellular location">
    <subcellularLocation>
        <location evidence="1">Cell inner membrane</location>
        <topology evidence="1">Multi-pass membrane protein</topology>
    </subcellularLocation>
    <subcellularLocation>
        <location evidence="9">Cell membrane</location>
        <topology evidence="9">Multi-pass membrane protein</topology>
    </subcellularLocation>
</comment>
<evidence type="ECO:0000313" key="12">
    <source>
        <dbReference type="Proteomes" id="UP000006334"/>
    </source>
</evidence>
<dbReference type="Gene3D" id="1.10.3720.10">
    <property type="entry name" value="MetI-like"/>
    <property type="match status" value="1"/>
</dbReference>
<evidence type="ECO:0000256" key="5">
    <source>
        <dbReference type="ARBA" id="ARBA00022692"/>
    </source>
</evidence>
<dbReference type="InterPro" id="IPR045621">
    <property type="entry name" value="BPD_transp_1_N"/>
</dbReference>
<comment type="caution">
    <text evidence="11">The sequence shown here is derived from an EMBL/GenBank/DDBJ whole genome shotgun (WGS) entry which is preliminary data.</text>
</comment>
<keyword evidence="4" id="KW-0997">Cell inner membrane</keyword>
<dbReference type="AlphaFoldDB" id="K6YBS2"/>
<feature type="transmembrane region" description="Helical" evidence="9">
    <location>
        <begin position="206"/>
        <end position="225"/>
    </location>
</feature>
<feature type="domain" description="ABC transmembrane type-1" evidence="10">
    <location>
        <begin position="97"/>
        <end position="329"/>
    </location>
</feature>
<evidence type="ECO:0000256" key="6">
    <source>
        <dbReference type="ARBA" id="ARBA00022989"/>
    </source>
</evidence>
<evidence type="ECO:0000256" key="9">
    <source>
        <dbReference type="RuleBase" id="RU363032"/>
    </source>
</evidence>
<proteinExistence type="inferred from homology"/>
<keyword evidence="7 9" id="KW-0472">Membrane</keyword>
<comment type="similarity">
    <text evidence="8">Belongs to the binding-protein-dependent transport system permease family. OppBC subfamily.</text>
</comment>
<feature type="transmembrane region" description="Helical" evidence="9">
    <location>
        <begin position="134"/>
        <end position="163"/>
    </location>
</feature>
<keyword evidence="2 9" id="KW-0813">Transport</keyword>
<evidence type="ECO:0000256" key="2">
    <source>
        <dbReference type="ARBA" id="ARBA00022448"/>
    </source>
</evidence>
<dbReference type="eggNOG" id="COG0601">
    <property type="taxonomic scope" value="Bacteria"/>
</dbReference>
<dbReference type="Pfam" id="PF19300">
    <property type="entry name" value="BPD_transp_1_N"/>
    <property type="match status" value="1"/>
</dbReference>
<protein>
    <submittedName>
        <fullName evidence="11">Peptide transport system permease protein sapB</fullName>
    </submittedName>
</protein>
<dbReference type="Pfam" id="PF00528">
    <property type="entry name" value="BPD_transp_1"/>
    <property type="match status" value="1"/>
</dbReference>
<keyword evidence="6 9" id="KW-1133">Transmembrane helix</keyword>
<organism evidence="11 12">
    <name type="scientific">Aliiglaciecola lipolytica E3</name>
    <dbReference type="NCBI Taxonomy" id="1127673"/>
    <lineage>
        <taxon>Bacteria</taxon>
        <taxon>Pseudomonadati</taxon>
        <taxon>Pseudomonadota</taxon>
        <taxon>Gammaproteobacteria</taxon>
        <taxon>Alteromonadales</taxon>
        <taxon>Alteromonadaceae</taxon>
        <taxon>Aliiglaciecola</taxon>
    </lineage>
</organism>
<name>K6YBS2_9ALTE</name>
<dbReference type="CDD" id="cd06261">
    <property type="entry name" value="TM_PBP2"/>
    <property type="match status" value="1"/>
</dbReference>
<reference evidence="11 12" key="1">
    <citation type="journal article" date="2017" name="Antonie Van Leeuwenhoek">
        <title>Rhizobium rhizosphaerae sp. nov., a novel species isolated from rice rhizosphere.</title>
        <authorList>
            <person name="Zhao J.J."/>
            <person name="Zhang J."/>
            <person name="Zhang R.J."/>
            <person name="Zhang C.W."/>
            <person name="Yin H.Q."/>
            <person name="Zhang X.X."/>
        </authorList>
    </citation>
    <scope>NUCLEOTIDE SEQUENCE [LARGE SCALE GENOMIC DNA]</scope>
    <source>
        <strain evidence="11 12">E3</strain>
    </source>
</reference>
<accession>K6YBS2</accession>
<keyword evidence="12" id="KW-1185">Reference proteome</keyword>
<evidence type="ECO:0000256" key="3">
    <source>
        <dbReference type="ARBA" id="ARBA00022475"/>
    </source>
</evidence>
<dbReference type="PANTHER" id="PTHR43163">
    <property type="entry name" value="DIPEPTIDE TRANSPORT SYSTEM PERMEASE PROTEIN DPPB-RELATED"/>
    <property type="match status" value="1"/>
</dbReference>
<keyword evidence="3" id="KW-1003">Cell membrane</keyword>
<gene>
    <name evidence="11" type="primary">sapB</name>
    <name evidence="11" type="ORF">GLIP_1458</name>
</gene>
<dbReference type="EMBL" id="BAEN01000032">
    <property type="protein sequence ID" value="GAC14093.1"/>
    <property type="molecule type" value="Genomic_DNA"/>
</dbReference>